<reference evidence="1 2" key="1">
    <citation type="submission" date="2020-10" db="EMBL/GenBank/DDBJ databases">
        <authorList>
            <person name="Wienberg J."/>
            <person name="Greenwald C."/>
            <person name="Quisar M."/>
            <person name="Schmidt R."/>
            <person name="Edgar R.-M."/>
            <person name="McLean J."/>
            <person name="Galen K."/>
            <person name="Rosenstock H."/>
            <person name="Mangione S."/>
            <person name="Singelton D."/>
            <person name="Kiesel J."/>
            <person name="Silver-Beck N."/>
            <person name="Perez N."/>
            <person name="Kovalsji J.M."/>
            <person name="Zack K.M."/>
            <person name="Garlena R.A."/>
            <person name="Russell D.A."/>
            <person name="Pope W.H."/>
            <person name="Jacobs-Sera D."/>
            <person name="Hatfull G.F."/>
        </authorList>
    </citation>
    <scope>NUCLEOTIDE SEQUENCE [LARGE SCALE GENOMIC DNA]</scope>
</reference>
<keyword evidence="2" id="KW-1185">Reference proteome</keyword>
<dbReference type="GeneID" id="65132414"/>
<evidence type="ECO:0000313" key="1">
    <source>
        <dbReference type="EMBL" id="QPX62789.1"/>
    </source>
</evidence>
<sequence length="98" mass="11100">MSGRLCSLNPTRRSLMSDARVGAWIAAWDQLNAATNTLKECPIQDPDEHRAFCQLQADIYAHLADVPAEVGVAAAELLERREKERREQKAMFRKAFDK</sequence>
<evidence type="ECO:0000313" key="2">
    <source>
        <dbReference type="Proteomes" id="UP000595260"/>
    </source>
</evidence>
<dbReference type="Proteomes" id="UP000595260">
    <property type="component" value="Segment"/>
</dbReference>
<proteinExistence type="predicted"/>
<organism evidence="1 2">
    <name type="scientific">Mycobacterium phage Plumbus</name>
    <dbReference type="NCBI Taxonomy" id="2790994"/>
    <lineage>
        <taxon>Viruses</taxon>
        <taxon>Duplodnaviria</taxon>
        <taxon>Heunggongvirae</taxon>
        <taxon>Uroviricota</taxon>
        <taxon>Caudoviricetes</taxon>
        <taxon>Gracegardnervirinae</taxon>
        <taxon>Cheoctovirus</taxon>
        <taxon>Cheoctovirus plumbus</taxon>
    </lineage>
</organism>
<protein>
    <submittedName>
        <fullName evidence="1">Uncharacterized protein</fullName>
    </submittedName>
</protein>
<dbReference type="EMBL" id="MW055915">
    <property type="protein sequence ID" value="QPX62789.1"/>
    <property type="molecule type" value="Genomic_DNA"/>
</dbReference>
<dbReference type="RefSeq" id="YP_010113875.1">
    <property type="nucleotide sequence ID" value="NC_055909.1"/>
</dbReference>
<gene>
    <name evidence="1" type="primary">92</name>
    <name evidence="1" type="ORF">SEA_PLUMBUS_92</name>
</gene>
<accession>A0A7T3KCW3</accession>
<name>A0A7T3KCW3_9CAUD</name>
<dbReference type="KEGG" id="vg:65132414"/>